<evidence type="ECO:0000313" key="2">
    <source>
        <dbReference type="EMBL" id="GGL02204.1"/>
    </source>
</evidence>
<sequence>MTKTLRLLLPLTTAALLASCATTAAPSPDSPRLTAQDGKYNIDICPSCGRPGLGAWVAPAPQAALSIIRDGEETLDKVDASAIRAAFVTEPSADLTHLVLAGSSDLSLPVACLLPMQLERPQAVPALMWPSESTVLNVWTGGLMRRAGTLTLAELSSVQKGDQLCSATFGEGWRMLSVTDSMDTLNPGTGVDDLWAYSK</sequence>
<protein>
    <recommendedName>
        <fullName evidence="4">Lipoprotein</fullName>
    </recommendedName>
</protein>
<dbReference type="Proteomes" id="UP000604341">
    <property type="component" value="Unassembled WGS sequence"/>
</dbReference>
<feature type="chain" id="PRO_5045912503" description="Lipoprotein" evidence="1">
    <location>
        <begin position="25"/>
        <end position="199"/>
    </location>
</feature>
<proteinExistence type="predicted"/>
<dbReference type="EMBL" id="BMPE01000004">
    <property type="protein sequence ID" value="GGL02204.1"/>
    <property type="molecule type" value="Genomic_DNA"/>
</dbReference>
<name>A0ABQ2FM18_9DEIO</name>
<organism evidence="2 3">
    <name type="scientific">Deinococcus radiotolerans</name>
    <dbReference type="NCBI Taxonomy" id="1309407"/>
    <lineage>
        <taxon>Bacteria</taxon>
        <taxon>Thermotogati</taxon>
        <taxon>Deinococcota</taxon>
        <taxon>Deinococci</taxon>
        <taxon>Deinococcales</taxon>
        <taxon>Deinococcaceae</taxon>
        <taxon>Deinococcus</taxon>
    </lineage>
</organism>
<dbReference type="PROSITE" id="PS51257">
    <property type="entry name" value="PROKAR_LIPOPROTEIN"/>
    <property type="match status" value="1"/>
</dbReference>
<gene>
    <name evidence="2" type="ORF">GCM10010844_20920</name>
</gene>
<reference evidence="3" key="1">
    <citation type="journal article" date="2019" name="Int. J. Syst. Evol. Microbiol.">
        <title>The Global Catalogue of Microorganisms (GCM) 10K type strain sequencing project: providing services to taxonomists for standard genome sequencing and annotation.</title>
        <authorList>
            <consortium name="The Broad Institute Genomics Platform"/>
            <consortium name="The Broad Institute Genome Sequencing Center for Infectious Disease"/>
            <person name="Wu L."/>
            <person name="Ma J."/>
        </authorList>
    </citation>
    <scope>NUCLEOTIDE SEQUENCE [LARGE SCALE GENOMIC DNA]</scope>
    <source>
        <strain evidence="3">JCM 19173</strain>
    </source>
</reference>
<feature type="signal peptide" evidence="1">
    <location>
        <begin position="1"/>
        <end position="24"/>
    </location>
</feature>
<evidence type="ECO:0008006" key="4">
    <source>
        <dbReference type="Google" id="ProtNLM"/>
    </source>
</evidence>
<dbReference type="RefSeq" id="WP_189068939.1">
    <property type="nucleotide sequence ID" value="NZ_BMPE01000004.1"/>
</dbReference>
<accession>A0ABQ2FM18</accession>
<evidence type="ECO:0000256" key="1">
    <source>
        <dbReference type="SAM" id="SignalP"/>
    </source>
</evidence>
<keyword evidence="1" id="KW-0732">Signal</keyword>
<evidence type="ECO:0000313" key="3">
    <source>
        <dbReference type="Proteomes" id="UP000604341"/>
    </source>
</evidence>
<keyword evidence="3" id="KW-1185">Reference proteome</keyword>
<comment type="caution">
    <text evidence="2">The sequence shown here is derived from an EMBL/GenBank/DDBJ whole genome shotgun (WGS) entry which is preliminary data.</text>
</comment>